<feature type="domain" description="YbhG-like alpha-helical hairpin" evidence="5">
    <location>
        <begin position="87"/>
        <end position="206"/>
    </location>
</feature>
<keyword evidence="4" id="KW-0812">Transmembrane</keyword>
<evidence type="ECO:0000313" key="7">
    <source>
        <dbReference type="EMBL" id="SBW01036.1"/>
    </source>
</evidence>
<dbReference type="PANTHER" id="PTHR32347:SF29">
    <property type="entry name" value="UPF0194 MEMBRANE PROTEIN YBHG"/>
    <property type="match status" value="1"/>
</dbReference>
<evidence type="ECO:0000256" key="1">
    <source>
        <dbReference type="ARBA" id="ARBA00004196"/>
    </source>
</evidence>
<dbReference type="Pfam" id="PF25881">
    <property type="entry name" value="HH_YBHG"/>
    <property type="match status" value="1"/>
</dbReference>
<name>A0A212JNL2_9DELT</name>
<evidence type="ECO:0000256" key="3">
    <source>
        <dbReference type="SAM" id="Coils"/>
    </source>
</evidence>
<dbReference type="EMBL" id="FLUQ01000001">
    <property type="protein sequence ID" value="SBW01036.1"/>
    <property type="molecule type" value="Genomic_DNA"/>
</dbReference>
<gene>
    <name evidence="7" type="ORF">KL86DPRO_11887</name>
</gene>
<keyword evidence="2 3" id="KW-0175">Coiled coil</keyword>
<feature type="coiled-coil region" evidence="3">
    <location>
        <begin position="183"/>
        <end position="210"/>
    </location>
</feature>
<evidence type="ECO:0000259" key="5">
    <source>
        <dbReference type="Pfam" id="PF25881"/>
    </source>
</evidence>
<feature type="transmembrane region" description="Helical" evidence="4">
    <location>
        <begin position="7"/>
        <end position="25"/>
    </location>
</feature>
<sequence>MHKAIKAVVLLVIIVGIGLVAWYFIASPKATGLVLYGNVDQRQVELAFIDSERVEAILVQEGEEVQPGQVLARLETRRLRDKITVLEAQVASADAALLRLRNGTRPEEIDQARAAVASAQAEVAFAEAQYKRYNDIWQKSSGQAVSKQDVDEARLQLNVSRAKLVEAQKGLRLAEIGPRDEDIVEAEAVLQERQRSLVELRNQLDDAELKSPSLSVVNRRLLEPGDMASPQRAAFSLAVLSPKWVRAYVSETDLGLIRQGMSASIYTDSHPDEAITGTVGFISSVAEFTPKAVETTELRTSLVYEVRIYVEDPKNRLRLGMPATVHFPGVAQ</sequence>
<protein>
    <submittedName>
        <fullName evidence="7">Uncharacterized protein</fullName>
    </submittedName>
</protein>
<dbReference type="PANTHER" id="PTHR32347">
    <property type="entry name" value="EFFLUX SYSTEM COMPONENT YKNX-RELATED"/>
    <property type="match status" value="1"/>
</dbReference>
<comment type="subcellular location">
    <subcellularLocation>
        <location evidence="1">Cell envelope</location>
    </subcellularLocation>
</comment>
<evidence type="ECO:0000256" key="2">
    <source>
        <dbReference type="ARBA" id="ARBA00023054"/>
    </source>
</evidence>
<dbReference type="Gene3D" id="2.40.30.170">
    <property type="match status" value="1"/>
</dbReference>
<dbReference type="Gene3D" id="1.10.287.470">
    <property type="entry name" value="Helix hairpin bin"/>
    <property type="match status" value="2"/>
</dbReference>
<keyword evidence="4" id="KW-0472">Membrane</keyword>
<reference evidence="7" key="1">
    <citation type="submission" date="2016-04" db="EMBL/GenBank/DDBJ databases">
        <authorList>
            <person name="Evans L.H."/>
            <person name="Alamgir A."/>
            <person name="Owens N."/>
            <person name="Weber N.D."/>
            <person name="Virtaneva K."/>
            <person name="Barbian K."/>
            <person name="Babar A."/>
            <person name="Rosenke K."/>
        </authorList>
    </citation>
    <scope>NUCLEOTIDE SEQUENCE</scope>
    <source>
        <strain evidence="7">86</strain>
    </source>
</reference>
<dbReference type="Pfam" id="PF25990">
    <property type="entry name" value="Beta-barrel_YknX"/>
    <property type="match status" value="1"/>
</dbReference>
<evidence type="ECO:0000259" key="6">
    <source>
        <dbReference type="Pfam" id="PF25990"/>
    </source>
</evidence>
<dbReference type="AlphaFoldDB" id="A0A212JNL2"/>
<evidence type="ECO:0000256" key="4">
    <source>
        <dbReference type="SAM" id="Phobius"/>
    </source>
</evidence>
<feature type="coiled-coil region" evidence="3">
    <location>
        <begin position="109"/>
        <end position="136"/>
    </location>
</feature>
<dbReference type="GO" id="GO:0042597">
    <property type="term" value="C:periplasmic space"/>
    <property type="evidence" value="ECO:0007669"/>
    <property type="project" value="UniProtKB-SubCell"/>
</dbReference>
<dbReference type="InterPro" id="IPR050465">
    <property type="entry name" value="UPF0194_transport"/>
</dbReference>
<organism evidence="7">
    <name type="scientific">uncultured delta proteobacterium</name>
    <dbReference type="NCBI Taxonomy" id="34034"/>
    <lineage>
        <taxon>Bacteria</taxon>
        <taxon>Deltaproteobacteria</taxon>
        <taxon>environmental samples</taxon>
    </lineage>
</organism>
<dbReference type="InterPro" id="IPR058636">
    <property type="entry name" value="Beta-barrel_YknX"/>
</dbReference>
<keyword evidence="4" id="KW-1133">Transmembrane helix</keyword>
<proteinExistence type="predicted"/>
<dbReference type="Gene3D" id="2.40.50.100">
    <property type="match status" value="1"/>
</dbReference>
<dbReference type="InterPro" id="IPR059052">
    <property type="entry name" value="HH_YbhG-like"/>
</dbReference>
<dbReference type="SUPFAM" id="SSF111369">
    <property type="entry name" value="HlyD-like secretion proteins"/>
    <property type="match status" value="2"/>
</dbReference>
<accession>A0A212JNL2</accession>
<feature type="domain" description="YknX-like beta-barrel" evidence="6">
    <location>
        <begin position="245"/>
        <end position="325"/>
    </location>
</feature>